<accession>A0A3R9PZT5</accession>
<evidence type="ECO:0000313" key="3">
    <source>
        <dbReference type="Proteomes" id="UP000277582"/>
    </source>
</evidence>
<sequence>MEWWEVLKFDWVSKSWRNTYICLLLLTILVVFLYLIIYPSFYWQHLYGLVVYILFCVAVLIYISQGIYFIFRNKVRSGDKVEQWRRLYGDVIGAVALILGFSFILIFSNGKIRERALWDLAFSLVGVVLSSAIFALPSLFSKRSKRASSVKA</sequence>
<keyword evidence="1" id="KW-0812">Transmembrane</keyword>
<proteinExistence type="predicted"/>
<evidence type="ECO:0000256" key="1">
    <source>
        <dbReference type="SAM" id="Phobius"/>
    </source>
</evidence>
<dbReference type="Proteomes" id="UP000277582">
    <property type="component" value="Unassembled WGS sequence"/>
</dbReference>
<name>A0A3R9PZT5_9CREN</name>
<evidence type="ECO:0000313" key="2">
    <source>
        <dbReference type="EMBL" id="RSN77471.1"/>
    </source>
</evidence>
<dbReference type="EMBL" id="RCOS01000032">
    <property type="protein sequence ID" value="RSN77471.1"/>
    <property type="molecule type" value="Genomic_DNA"/>
</dbReference>
<feature type="transmembrane region" description="Helical" evidence="1">
    <location>
        <begin position="49"/>
        <end position="71"/>
    </location>
</feature>
<protein>
    <submittedName>
        <fullName evidence="2">Uncharacterized protein</fullName>
    </submittedName>
</protein>
<gene>
    <name evidence="2" type="ORF">D6D85_02550</name>
</gene>
<keyword evidence="1" id="KW-1133">Transmembrane helix</keyword>
<dbReference type="RefSeq" id="WP_125670495.1">
    <property type="nucleotide sequence ID" value="NZ_RCOS01000032.1"/>
</dbReference>
<keyword evidence="1" id="KW-0472">Membrane</keyword>
<comment type="caution">
    <text evidence="2">The sequence shown here is derived from an EMBL/GenBank/DDBJ whole genome shotgun (WGS) entry which is preliminary data.</text>
</comment>
<dbReference type="AlphaFoldDB" id="A0A3R9PZT5"/>
<keyword evidence="3" id="KW-1185">Reference proteome</keyword>
<reference evidence="2 3" key="1">
    <citation type="submission" date="2018-10" db="EMBL/GenBank/DDBJ databases">
        <title>Co-occurring genomic capacity for anaerobic methane metabolism and dissimilatory sulfite reduction discovered in the Korarchaeota.</title>
        <authorList>
            <person name="Mckay L.J."/>
            <person name="Dlakic M."/>
            <person name="Fields M.W."/>
            <person name="Delmont T.O."/>
            <person name="Eren A.M."/>
            <person name="Jay Z.J."/>
            <person name="Klingelsmith K.B."/>
            <person name="Rusch D.B."/>
            <person name="Inskeep W.P."/>
        </authorList>
    </citation>
    <scope>NUCLEOTIDE SEQUENCE [LARGE SCALE GENOMIC DNA]</scope>
    <source>
        <strain evidence="2 3">MDKW</strain>
    </source>
</reference>
<feature type="transmembrane region" description="Helical" evidence="1">
    <location>
        <begin position="20"/>
        <end position="43"/>
    </location>
</feature>
<organism evidence="2 3">
    <name type="scientific">Candidatus Methanodesulfokora washburnensis</name>
    <dbReference type="NCBI Taxonomy" id="2478471"/>
    <lineage>
        <taxon>Archaea</taxon>
        <taxon>Thermoproteota</taxon>
        <taxon>Candidatus Korarchaeia</taxon>
        <taxon>Candidatus Korarchaeia incertae sedis</taxon>
        <taxon>Candidatus Methanodesulfokora</taxon>
    </lineage>
</organism>
<feature type="transmembrane region" description="Helical" evidence="1">
    <location>
        <begin position="91"/>
        <end position="108"/>
    </location>
</feature>
<feature type="transmembrane region" description="Helical" evidence="1">
    <location>
        <begin position="120"/>
        <end position="140"/>
    </location>
</feature>